<dbReference type="Proteomes" id="UP000609346">
    <property type="component" value="Unassembled WGS sequence"/>
</dbReference>
<accession>A0ABR8MWB1</accession>
<protein>
    <submittedName>
        <fullName evidence="1">Uncharacterized protein</fullName>
    </submittedName>
</protein>
<organism evidence="1 2">
    <name type="scientific">Paenibacillus terricola</name>
    <dbReference type="NCBI Taxonomy" id="2763503"/>
    <lineage>
        <taxon>Bacteria</taxon>
        <taxon>Bacillati</taxon>
        <taxon>Bacillota</taxon>
        <taxon>Bacilli</taxon>
        <taxon>Bacillales</taxon>
        <taxon>Paenibacillaceae</taxon>
        <taxon>Paenibacillus</taxon>
    </lineage>
</organism>
<evidence type="ECO:0000313" key="1">
    <source>
        <dbReference type="EMBL" id="MBD3920258.1"/>
    </source>
</evidence>
<name>A0ABR8MWB1_9BACL</name>
<dbReference type="EMBL" id="JACXZA010000003">
    <property type="protein sequence ID" value="MBD3920258.1"/>
    <property type="molecule type" value="Genomic_DNA"/>
</dbReference>
<keyword evidence="2" id="KW-1185">Reference proteome</keyword>
<gene>
    <name evidence="1" type="ORF">H8B09_15940</name>
</gene>
<sequence length="57" mass="5955">MSNLCTKCGGAAFAEGVLGSGHANVKDVDKNLSIGKQVYVTYCNSCGEVASMRVELK</sequence>
<evidence type="ECO:0000313" key="2">
    <source>
        <dbReference type="Proteomes" id="UP000609346"/>
    </source>
</evidence>
<proteinExistence type="predicted"/>
<comment type="caution">
    <text evidence="1">The sequence shown here is derived from an EMBL/GenBank/DDBJ whole genome shotgun (WGS) entry which is preliminary data.</text>
</comment>
<reference evidence="1 2" key="1">
    <citation type="submission" date="2020-09" db="EMBL/GenBank/DDBJ databases">
        <title>Paenibacillus sp. strain PR3 16S rRNA gene Genome sequencing and assembly.</title>
        <authorList>
            <person name="Kim J."/>
        </authorList>
    </citation>
    <scope>NUCLEOTIDE SEQUENCE [LARGE SCALE GENOMIC DNA]</scope>
    <source>
        <strain evidence="1 2">PR3</strain>
    </source>
</reference>
<dbReference type="RefSeq" id="WP_191204490.1">
    <property type="nucleotide sequence ID" value="NZ_JACXZA010000003.1"/>
</dbReference>